<comment type="caution">
    <text evidence="1">The sequence shown here is derived from an EMBL/GenBank/DDBJ whole genome shotgun (WGS) entry which is preliminary data.</text>
</comment>
<sequence length="100" mass="10708">MAISGRERGFAIWWDGLEAWIGRQTETKKESDGKSGRGVVQCEESSCEEAGGGRAHSGWVGVTWQRTTGRVEPSAGSGRDRRMEMIAVVAVVIGVNGVVS</sequence>
<evidence type="ECO:0000313" key="1">
    <source>
        <dbReference type="EMBL" id="KAF0909977.1"/>
    </source>
</evidence>
<proteinExistence type="predicted"/>
<organism evidence="1 2">
    <name type="scientific">Oryza meyeriana var. granulata</name>
    <dbReference type="NCBI Taxonomy" id="110450"/>
    <lineage>
        <taxon>Eukaryota</taxon>
        <taxon>Viridiplantae</taxon>
        <taxon>Streptophyta</taxon>
        <taxon>Embryophyta</taxon>
        <taxon>Tracheophyta</taxon>
        <taxon>Spermatophyta</taxon>
        <taxon>Magnoliopsida</taxon>
        <taxon>Liliopsida</taxon>
        <taxon>Poales</taxon>
        <taxon>Poaceae</taxon>
        <taxon>BOP clade</taxon>
        <taxon>Oryzoideae</taxon>
        <taxon>Oryzeae</taxon>
        <taxon>Oryzinae</taxon>
        <taxon>Oryza</taxon>
        <taxon>Oryza meyeriana</taxon>
    </lineage>
</organism>
<keyword evidence="2" id="KW-1185">Reference proteome</keyword>
<accession>A0A6G1DBZ0</accession>
<protein>
    <submittedName>
        <fullName evidence="1">Uncharacterized protein</fullName>
    </submittedName>
</protein>
<dbReference type="Proteomes" id="UP000479710">
    <property type="component" value="Unassembled WGS sequence"/>
</dbReference>
<reference evidence="1 2" key="1">
    <citation type="submission" date="2019-11" db="EMBL/GenBank/DDBJ databases">
        <title>Whole genome sequence of Oryza granulata.</title>
        <authorList>
            <person name="Li W."/>
        </authorList>
    </citation>
    <scope>NUCLEOTIDE SEQUENCE [LARGE SCALE GENOMIC DNA]</scope>
    <source>
        <strain evidence="2">cv. Menghai</strain>
        <tissue evidence="1">Leaf</tissue>
    </source>
</reference>
<evidence type="ECO:0000313" key="2">
    <source>
        <dbReference type="Proteomes" id="UP000479710"/>
    </source>
</evidence>
<gene>
    <name evidence="1" type="ORF">E2562_001228</name>
</gene>
<dbReference type="AlphaFoldDB" id="A0A6G1DBZ0"/>
<dbReference type="EMBL" id="SPHZ02000006">
    <property type="protein sequence ID" value="KAF0909977.1"/>
    <property type="molecule type" value="Genomic_DNA"/>
</dbReference>
<name>A0A6G1DBZ0_9ORYZ</name>